<keyword evidence="3" id="KW-1185">Reference proteome</keyword>
<comment type="caution">
    <text evidence="2">The sequence shown here is derived from an EMBL/GenBank/DDBJ whole genome shotgun (WGS) entry which is preliminary data.</text>
</comment>
<accession>A0ABU0BDD2</accession>
<evidence type="ECO:0000313" key="2">
    <source>
        <dbReference type="EMBL" id="MDQ0303826.1"/>
    </source>
</evidence>
<sequence>MGNLDIWNTLGKTDPDQTKAFTRGGGFKGTAVKPIYTEHKMTEVFGPCGIGWGFTEPSFQVVPGDNKEVLVYCWLSLWVVRDGVRSELIPGVGGDKVVSHVKANTQYNRPERWENDDEAFKKAFTDAIGNAMKHLGMSADVHMGLFDDSKYVATRRKEEREATEPEAQKNGGLFPGDADAAMRLMGDLEGQKTIEAFEAYRNSAAFKGAFKSLPEALRAQVADVGTRCREELTAGREAA</sequence>
<evidence type="ECO:0000256" key="1">
    <source>
        <dbReference type="SAM" id="MobiDB-lite"/>
    </source>
</evidence>
<protein>
    <submittedName>
        <fullName evidence="2">Uncharacterized protein</fullName>
    </submittedName>
</protein>
<feature type="compositionally biased region" description="Basic and acidic residues" evidence="1">
    <location>
        <begin position="156"/>
        <end position="167"/>
    </location>
</feature>
<dbReference type="EMBL" id="JAUSUI010000005">
    <property type="protein sequence ID" value="MDQ0303826.1"/>
    <property type="molecule type" value="Genomic_DNA"/>
</dbReference>
<dbReference type="RefSeq" id="WP_307020527.1">
    <property type="nucleotide sequence ID" value="NZ_JAUSUI010000005.1"/>
</dbReference>
<feature type="region of interest" description="Disordered" evidence="1">
    <location>
        <begin position="156"/>
        <end position="175"/>
    </location>
</feature>
<reference evidence="2 3" key="1">
    <citation type="submission" date="2023-07" db="EMBL/GenBank/DDBJ databases">
        <title>Genomic Encyclopedia of Type Strains, Phase IV (KMG-IV): sequencing the most valuable type-strain genomes for metagenomic binning, comparative biology and taxonomic classification.</title>
        <authorList>
            <person name="Goeker M."/>
        </authorList>
    </citation>
    <scope>NUCLEOTIDE SEQUENCE [LARGE SCALE GENOMIC DNA]</scope>
    <source>
        <strain evidence="2 3">DSM 2457</strain>
    </source>
</reference>
<dbReference type="Proteomes" id="UP001224682">
    <property type="component" value="Unassembled WGS sequence"/>
</dbReference>
<evidence type="ECO:0000313" key="3">
    <source>
        <dbReference type="Proteomes" id="UP001224682"/>
    </source>
</evidence>
<proteinExistence type="predicted"/>
<gene>
    <name evidence="2" type="ORF">J2S75_002860</name>
</gene>
<name>A0ABU0BDD2_9HYPH</name>
<organism evidence="2 3">
    <name type="scientific">Ancylobacter polymorphus</name>
    <dbReference type="NCBI Taxonomy" id="223390"/>
    <lineage>
        <taxon>Bacteria</taxon>
        <taxon>Pseudomonadati</taxon>
        <taxon>Pseudomonadota</taxon>
        <taxon>Alphaproteobacteria</taxon>
        <taxon>Hyphomicrobiales</taxon>
        <taxon>Xanthobacteraceae</taxon>
        <taxon>Ancylobacter</taxon>
    </lineage>
</organism>